<dbReference type="PANTHER" id="PTHR37292">
    <property type="entry name" value="VNG6097C"/>
    <property type="match status" value="1"/>
</dbReference>
<gene>
    <name evidence="3" type="ORF">SAMN05421761_11827</name>
</gene>
<dbReference type="RefSeq" id="WP_076502767.1">
    <property type="nucleotide sequence ID" value="NZ_FTOP01000018.1"/>
</dbReference>
<evidence type="ECO:0000313" key="3">
    <source>
        <dbReference type="EMBL" id="SIT11931.1"/>
    </source>
</evidence>
<keyword evidence="4" id="KW-1185">Reference proteome</keyword>
<name>A0A1N7PMX4_9BACT</name>
<dbReference type="OrthoDB" id="9798761at2"/>
<organism evidence="3 4">
    <name type="scientific">Belliella pelovolcani</name>
    <dbReference type="NCBI Taxonomy" id="529505"/>
    <lineage>
        <taxon>Bacteria</taxon>
        <taxon>Pseudomonadati</taxon>
        <taxon>Bacteroidota</taxon>
        <taxon>Cytophagia</taxon>
        <taxon>Cytophagales</taxon>
        <taxon>Cyclobacteriaceae</taxon>
        <taxon>Belliella</taxon>
    </lineage>
</organism>
<feature type="domain" description="GmrSD restriction endonucleases C-terminal" evidence="2">
    <location>
        <begin position="468"/>
        <end position="568"/>
    </location>
</feature>
<dbReference type="Proteomes" id="UP000186026">
    <property type="component" value="Unassembled WGS sequence"/>
</dbReference>
<protein>
    <recommendedName>
        <fullName evidence="5">DUF262 domain-containing protein</fullName>
    </recommendedName>
</protein>
<dbReference type="PANTHER" id="PTHR37292:SF2">
    <property type="entry name" value="DUF262 DOMAIN-CONTAINING PROTEIN"/>
    <property type="match status" value="1"/>
</dbReference>
<evidence type="ECO:0008006" key="5">
    <source>
        <dbReference type="Google" id="ProtNLM"/>
    </source>
</evidence>
<evidence type="ECO:0000313" key="4">
    <source>
        <dbReference type="Proteomes" id="UP000186026"/>
    </source>
</evidence>
<evidence type="ECO:0000259" key="1">
    <source>
        <dbReference type="Pfam" id="PF03235"/>
    </source>
</evidence>
<feature type="domain" description="GmrSD restriction endonucleases N-terminal" evidence="1">
    <location>
        <begin position="9"/>
        <end position="257"/>
    </location>
</feature>
<dbReference type="EMBL" id="FTOP01000018">
    <property type="protein sequence ID" value="SIT11931.1"/>
    <property type="molecule type" value="Genomic_DNA"/>
</dbReference>
<dbReference type="Pfam" id="PF07510">
    <property type="entry name" value="GmrSD_C"/>
    <property type="match status" value="1"/>
</dbReference>
<proteinExistence type="predicted"/>
<dbReference type="AlphaFoldDB" id="A0A1N7PMX4"/>
<dbReference type="InterPro" id="IPR011089">
    <property type="entry name" value="GmrSD_C"/>
</dbReference>
<dbReference type="Pfam" id="PF03235">
    <property type="entry name" value="GmrSD_N"/>
    <property type="match status" value="1"/>
</dbReference>
<evidence type="ECO:0000259" key="2">
    <source>
        <dbReference type="Pfam" id="PF07510"/>
    </source>
</evidence>
<dbReference type="STRING" id="529505.SAMN05421761_11827"/>
<accession>A0A1N7PMX4</accession>
<reference evidence="4" key="1">
    <citation type="submission" date="2017-01" db="EMBL/GenBank/DDBJ databases">
        <authorList>
            <person name="Varghese N."/>
            <person name="Submissions S."/>
        </authorList>
    </citation>
    <scope>NUCLEOTIDE SEQUENCE [LARGE SCALE GENOMIC DNA]</scope>
    <source>
        <strain evidence="4">DSM 46698</strain>
    </source>
</reference>
<sequence>MSYYPPISIKQAIDKIDYNQYLLPAIQREFVWSAGQIELLFDSLMRNYPIGSLLMWKVQGENKTDHRYYTVLKTYREKYNTHCQEVNTSSIPDFEAVLDGQQRLTALYIGLKGSYAYKKKNFAWKDNEHSIPTRKLYLCLTEDSIDEDENEDGRVYDFRFLTKEELQNSDKIWFEVGQILALNGTFELNQFLKKKEWDSNENISNTLSKLLDVIHVKTLINYYLELEQDYDKALNIFIRINSGGEKLSYSDLIMSTIISGWTSRTVSARDEFNNLIDEIWDSTEIVIDKDLIIRAYLLIFSDDIKFRVTNFSIANAKEFKENWDGIRAAIVEAIELIRDFGYAERTLTSKNALLPIIHYLFISNRTKQFTSKVAYKEDRELIKRWFHTVLLKRIFGGQADTVLKQIRDVVKDEVKKGAEFFPAQAIAKKLSKTRKSITMDDESIENLLFTTYEDRYAFPILALLYPHLDYKNNDFNKDHIFPKSQFSAKNLKKQGIDLTQESGNYYTDNWCFNGIVNLQMLDSNENKSKSNKTFEDWAKTTKINYEKQILPKITDFTRFIEFVDERWDMLKSKLEKELKF</sequence>
<dbReference type="InterPro" id="IPR004919">
    <property type="entry name" value="GmrSD_N"/>
</dbReference>